<name>A0A915ESI8_9BILA</name>
<keyword evidence="2" id="KW-1185">Reference proteome</keyword>
<feature type="transmembrane region" description="Helical" evidence="1">
    <location>
        <begin position="45"/>
        <end position="63"/>
    </location>
</feature>
<dbReference type="Proteomes" id="UP000887574">
    <property type="component" value="Unplaced"/>
</dbReference>
<keyword evidence="1" id="KW-1133">Transmembrane helix</keyword>
<proteinExistence type="predicted"/>
<keyword evidence="1" id="KW-0472">Membrane</keyword>
<sequence length="125" mass="14051">MASKNVAVPEAPGIYPMFPPMIISMCSSFLVSNVFVYGVTGRSRLAFMTSLVVIPATLALYLNEGTKDFEKWMGARNDKPQIKRYLGLPGNTRPQTASKYDWSKHEDFLMFMLNKSKNESESTSK</sequence>
<dbReference type="WBParaSite" id="jg8488">
    <property type="protein sequence ID" value="jg8488"/>
    <property type="gene ID" value="jg8488"/>
</dbReference>
<evidence type="ECO:0000313" key="3">
    <source>
        <dbReference type="WBParaSite" id="jg8488"/>
    </source>
</evidence>
<keyword evidence="1" id="KW-0812">Transmembrane</keyword>
<evidence type="ECO:0000313" key="2">
    <source>
        <dbReference type="Proteomes" id="UP000887574"/>
    </source>
</evidence>
<accession>A0A915ESI8</accession>
<organism evidence="2 3">
    <name type="scientific">Ditylenchus dipsaci</name>
    <dbReference type="NCBI Taxonomy" id="166011"/>
    <lineage>
        <taxon>Eukaryota</taxon>
        <taxon>Metazoa</taxon>
        <taxon>Ecdysozoa</taxon>
        <taxon>Nematoda</taxon>
        <taxon>Chromadorea</taxon>
        <taxon>Rhabditida</taxon>
        <taxon>Tylenchina</taxon>
        <taxon>Tylenchomorpha</taxon>
        <taxon>Sphaerularioidea</taxon>
        <taxon>Anguinidae</taxon>
        <taxon>Anguininae</taxon>
        <taxon>Ditylenchus</taxon>
    </lineage>
</organism>
<protein>
    <submittedName>
        <fullName evidence="3">Uncharacterized protein</fullName>
    </submittedName>
</protein>
<feature type="transmembrane region" description="Helical" evidence="1">
    <location>
        <begin position="21"/>
        <end position="39"/>
    </location>
</feature>
<evidence type="ECO:0000256" key="1">
    <source>
        <dbReference type="SAM" id="Phobius"/>
    </source>
</evidence>
<reference evidence="3" key="1">
    <citation type="submission" date="2022-11" db="UniProtKB">
        <authorList>
            <consortium name="WormBaseParasite"/>
        </authorList>
    </citation>
    <scope>IDENTIFICATION</scope>
</reference>
<dbReference type="AlphaFoldDB" id="A0A915ESI8"/>